<dbReference type="InterPro" id="IPR009468">
    <property type="entry name" value="DUF1090"/>
</dbReference>
<reference evidence="3 4" key="1">
    <citation type="submission" date="2022-03" db="EMBL/GenBank/DDBJ databases">
        <title>Ignatzschineria rhizosphaerae HR5S32.</title>
        <authorList>
            <person name="Sun J.Q."/>
            <person name="Feng J.Y."/>
        </authorList>
    </citation>
    <scope>NUCLEOTIDE SEQUENCE [LARGE SCALE GENOMIC DNA]</scope>
    <source>
        <strain evidence="3 4">HR5S32</strain>
    </source>
</reference>
<keyword evidence="2" id="KW-0732">Signal</keyword>
<protein>
    <submittedName>
        <fullName evidence="3">DUF1090 domain-containing protein</fullName>
    </submittedName>
</protein>
<dbReference type="Pfam" id="PF06476">
    <property type="entry name" value="DUF1090"/>
    <property type="match status" value="1"/>
</dbReference>
<evidence type="ECO:0000313" key="3">
    <source>
        <dbReference type="EMBL" id="UNM95936.1"/>
    </source>
</evidence>
<feature type="coiled-coil region" evidence="1">
    <location>
        <begin position="84"/>
        <end position="111"/>
    </location>
</feature>
<evidence type="ECO:0000256" key="2">
    <source>
        <dbReference type="SAM" id="SignalP"/>
    </source>
</evidence>
<dbReference type="EMBL" id="CP093379">
    <property type="protein sequence ID" value="UNM95936.1"/>
    <property type="molecule type" value="Genomic_DNA"/>
</dbReference>
<feature type="signal peptide" evidence="2">
    <location>
        <begin position="1"/>
        <end position="23"/>
    </location>
</feature>
<keyword evidence="1" id="KW-0175">Coiled coil</keyword>
<feature type="chain" id="PRO_5045188835" evidence="2">
    <location>
        <begin position="24"/>
        <end position="141"/>
    </location>
</feature>
<keyword evidence="4" id="KW-1185">Reference proteome</keyword>
<organism evidence="3 4">
    <name type="scientific">Ignatzschineria rhizosphaerae</name>
    <dbReference type="NCBI Taxonomy" id="2923279"/>
    <lineage>
        <taxon>Bacteria</taxon>
        <taxon>Pseudomonadati</taxon>
        <taxon>Pseudomonadota</taxon>
        <taxon>Gammaproteobacteria</taxon>
        <taxon>Cardiobacteriales</taxon>
        <taxon>Ignatzschineriaceae</taxon>
        <taxon>Ignatzschineria</taxon>
    </lineage>
</organism>
<accession>A0ABY3WZ95</accession>
<name>A0ABY3WZ95_9GAMM</name>
<evidence type="ECO:0000256" key="1">
    <source>
        <dbReference type="SAM" id="Coils"/>
    </source>
</evidence>
<dbReference type="RefSeq" id="WP_242148712.1">
    <property type="nucleotide sequence ID" value="NZ_CP093379.1"/>
</dbReference>
<sequence length="141" mass="16176">MKKLIITTLIFSSYTALSTFAYADYGCEKKLAALENQLSYAKRYNNTDQISGLERAIDNVKTYCGGGYALDSPEAKEYYKADQKLEVLEKIADAKKDLAKAEYKLEKAKRKSDYEDQLEAEYKIKEAQGRIDMYQKHLNDL</sequence>
<dbReference type="Proteomes" id="UP000829542">
    <property type="component" value="Chromosome"/>
</dbReference>
<gene>
    <name evidence="3" type="ORF">MMG00_12145</name>
</gene>
<proteinExistence type="predicted"/>
<evidence type="ECO:0000313" key="4">
    <source>
        <dbReference type="Proteomes" id="UP000829542"/>
    </source>
</evidence>